<evidence type="ECO:0000313" key="3">
    <source>
        <dbReference type="Proteomes" id="UP001597286"/>
    </source>
</evidence>
<organism evidence="2 3">
    <name type="scientific">Rhodococcus gannanensis</name>
    <dbReference type="NCBI Taxonomy" id="1960308"/>
    <lineage>
        <taxon>Bacteria</taxon>
        <taxon>Bacillati</taxon>
        <taxon>Actinomycetota</taxon>
        <taxon>Actinomycetes</taxon>
        <taxon>Mycobacteriales</taxon>
        <taxon>Nocardiaceae</taxon>
        <taxon>Rhodococcus</taxon>
    </lineage>
</organism>
<proteinExistence type="predicted"/>
<feature type="transmembrane region" description="Helical" evidence="1">
    <location>
        <begin position="39"/>
        <end position="63"/>
    </location>
</feature>
<sequence length="67" mass="6913">MSDVTVLFFVLSAILLLVSVVLRERDVPATGGIGRKPSAQIVSVALAVCVVTAATMTFVRLIALAAA</sequence>
<comment type="caution">
    <text evidence="2">The sequence shown here is derived from an EMBL/GenBank/DDBJ whole genome shotgun (WGS) entry which is preliminary data.</text>
</comment>
<keyword evidence="1" id="KW-0472">Membrane</keyword>
<dbReference type="RefSeq" id="WP_378483948.1">
    <property type="nucleotide sequence ID" value="NZ_JBHUFB010000007.1"/>
</dbReference>
<dbReference type="Proteomes" id="UP001597286">
    <property type="component" value="Unassembled WGS sequence"/>
</dbReference>
<keyword evidence="3" id="KW-1185">Reference proteome</keyword>
<evidence type="ECO:0000313" key="2">
    <source>
        <dbReference type="EMBL" id="MFD1811399.1"/>
    </source>
</evidence>
<evidence type="ECO:0000256" key="1">
    <source>
        <dbReference type="SAM" id="Phobius"/>
    </source>
</evidence>
<keyword evidence="1" id="KW-1133">Transmembrane helix</keyword>
<protein>
    <submittedName>
        <fullName evidence="2">Uncharacterized protein</fullName>
    </submittedName>
</protein>
<name>A0ABW4P0Z9_9NOCA</name>
<gene>
    <name evidence="2" type="ORF">ACFSJG_04175</name>
</gene>
<dbReference type="EMBL" id="JBHUFB010000007">
    <property type="protein sequence ID" value="MFD1811399.1"/>
    <property type="molecule type" value="Genomic_DNA"/>
</dbReference>
<reference evidence="3" key="1">
    <citation type="journal article" date="2019" name="Int. J. Syst. Evol. Microbiol.">
        <title>The Global Catalogue of Microorganisms (GCM) 10K type strain sequencing project: providing services to taxonomists for standard genome sequencing and annotation.</title>
        <authorList>
            <consortium name="The Broad Institute Genomics Platform"/>
            <consortium name="The Broad Institute Genome Sequencing Center for Infectious Disease"/>
            <person name="Wu L."/>
            <person name="Ma J."/>
        </authorList>
    </citation>
    <scope>NUCLEOTIDE SEQUENCE [LARGE SCALE GENOMIC DNA]</scope>
    <source>
        <strain evidence="3">DT72</strain>
    </source>
</reference>
<accession>A0ABW4P0Z9</accession>
<keyword evidence="1" id="KW-0812">Transmembrane</keyword>